<dbReference type="PANTHER" id="PTHR39176:SF1">
    <property type="entry name" value="PERIPLASMIC PROTEIN"/>
    <property type="match status" value="1"/>
</dbReference>
<dbReference type="RefSeq" id="WP_047370967.1">
    <property type="nucleotide sequence ID" value="NZ_CABMNU010000005.1"/>
</dbReference>
<dbReference type="Gene3D" id="1.20.1270.180">
    <property type="match status" value="1"/>
</dbReference>
<comment type="caution">
    <text evidence="3">The sequence shown here is derived from an EMBL/GenBank/DDBJ whole genome shotgun (WGS) entry which is preliminary data.</text>
</comment>
<gene>
    <name evidence="3" type="ORF">I8531_002064</name>
</gene>
<dbReference type="EMBL" id="DACSUM010000013">
    <property type="protein sequence ID" value="HAT3581769.1"/>
    <property type="molecule type" value="Genomic_DNA"/>
</dbReference>
<organism evidence="3 4">
    <name type="scientific">Kluyvera intermedia</name>
    <name type="common">Enterobacter intermedius</name>
    <dbReference type="NCBI Taxonomy" id="61648"/>
    <lineage>
        <taxon>Bacteria</taxon>
        <taxon>Pseudomonadati</taxon>
        <taxon>Pseudomonadota</taxon>
        <taxon>Gammaproteobacteria</taxon>
        <taxon>Enterobacterales</taxon>
        <taxon>Enterobacteriaceae</taxon>
        <taxon>Kluyvera</taxon>
    </lineage>
</organism>
<dbReference type="AlphaFoldDB" id="A0A9P3WF97"/>
<accession>A0A9P3WF97</accession>
<evidence type="ECO:0000256" key="1">
    <source>
        <dbReference type="SAM" id="SignalP"/>
    </source>
</evidence>
<feature type="signal peptide" evidence="1">
    <location>
        <begin position="1"/>
        <end position="19"/>
    </location>
</feature>
<evidence type="ECO:0000313" key="3">
    <source>
        <dbReference type="EMBL" id="HAT3581769.1"/>
    </source>
</evidence>
<evidence type="ECO:0000259" key="2">
    <source>
        <dbReference type="Pfam" id="PF07007"/>
    </source>
</evidence>
<dbReference type="Pfam" id="PF07007">
    <property type="entry name" value="LprI"/>
    <property type="match status" value="1"/>
</dbReference>
<proteinExistence type="predicted"/>
<dbReference type="PANTHER" id="PTHR39176">
    <property type="entry name" value="PERIPLASMIC PROTEIN-RELATED"/>
    <property type="match status" value="1"/>
</dbReference>
<feature type="chain" id="PRO_5040237571" evidence="1">
    <location>
        <begin position="20"/>
        <end position="131"/>
    </location>
</feature>
<reference evidence="3" key="2">
    <citation type="submission" date="2020-10" db="EMBL/GenBank/DDBJ databases">
        <authorList>
            <consortium name="NCBI Pathogen Detection Project"/>
        </authorList>
    </citation>
    <scope>NUCLEOTIDE SEQUENCE</scope>
    <source>
        <strain evidence="3">CAVp300</strain>
    </source>
</reference>
<dbReference type="Proteomes" id="UP000867740">
    <property type="component" value="Unassembled WGS sequence"/>
</dbReference>
<name>A0A9P3WF97_KLUIN</name>
<keyword evidence="1" id="KW-0732">Signal</keyword>
<reference evidence="3" key="1">
    <citation type="journal article" date="2018" name="Genome Biol.">
        <title>SKESA: strategic k-mer extension for scrupulous assemblies.</title>
        <authorList>
            <person name="Souvorov A."/>
            <person name="Agarwala R."/>
            <person name="Lipman D.J."/>
        </authorList>
    </citation>
    <scope>NUCLEOTIDE SEQUENCE</scope>
    <source>
        <strain evidence="3">CAVp300</strain>
    </source>
</reference>
<evidence type="ECO:0000313" key="4">
    <source>
        <dbReference type="Proteomes" id="UP000867740"/>
    </source>
</evidence>
<dbReference type="InterPro" id="IPR009739">
    <property type="entry name" value="LprI-like_N"/>
</dbReference>
<sequence>MKRLLIAGVVLLVSASALAEDCDNATSQTEMNMCSAGQYQTADKKLNQTWQTALKRAAPQQRELLKKAQKNWIAVRDADCAFIGSGAEEGNAQPMVINQCLTDKTNEREAWLSSLLQCGEGDLSCPFPPAN</sequence>
<protein>
    <submittedName>
        <fullName evidence="3">Lysozyme inhibitor LprI family protein</fullName>
    </submittedName>
</protein>
<feature type="domain" description="Lysozyme inhibitor LprI-like N-terminal" evidence="2">
    <location>
        <begin position="22"/>
        <end position="112"/>
    </location>
</feature>